<feature type="compositionally biased region" description="Low complexity" evidence="1">
    <location>
        <begin position="93"/>
        <end position="102"/>
    </location>
</feature>
<feature type="region of interest" description="Disordered" evidence="1">
    <location>
        <begin position="48"/>
        <end position="120"/>
    </location>
</feature>
<name>A0A917RK88_9NOCA</name>
<evidence type="ECO:0000313" key="2">
    <source>
        <dbReference type="EMBL" id="GGL10964.1"/>
    </source>
</evidence>
<accession>A0A917RK88</accession>
<reference evidence="2" key="1">
    <citation type="journal article" date="2014" name="Int. J. Syst. Evol. Microbiol.">
        <title>Complete genome sequence of Corynebacterium casei LMG S-19264T (=DSM 44701T), isolated from a smear-ripened cheese.</title>
        <authorList>
            <consortium name="US DOE Joint Genome Institute (JGI-PGF)"/>
            <person name="Walter F."/>
            <person name="Albersmeier A."/>
            <person name="Kalinowski J."/>
            <person name="Ruckert C."/>
        </authorList>
    </citation>
    <scope>NUCLEOTIDE SEQUENCE</scope>
    <source>
        <strain evidence="2">CGMCC 4.3508</strain>
    </source>
</reference>
<keyword evidence="3" id="KW-1185">Reference proteome</keyword>
<proteinExistence type="predicted"/>
<dbReference type="AlphaFoldDB" id="A0A917RK88"/>
<organism evidence="2 3">
    <name type="scientific">Nocardia jinanensis</name>
    <dbReference type="NCBI Taxonomy" id="382504"/>
    <lineage>
        <taxon>Bacteria</taxon>
        <taxon>Bacillati</taxon>
        <taxon>Actinomycetota</taxon>
        <taxon>Actinomycetes</taxon>
        <taxon>Mycobacteriales</taxon>
        <taxon>Nocardiaceae</taxon>
        <taxon>Nocardia</taxon>
    </lineage>
</organism>
<sequence>MPFRLVEGGVVLEYVELVLPGDIEESKSRPSRADRATPILVQRLSQYRAANDGSGEPCSSSSANDESRVFASPKANGSTGISSSQTRNEVLTASRSQASAASTFDFPEALGPKMPATGTMEAPNGVLARFGRCPRELSDLSA</sequence>
<dbReference type="EMBL" id="BMMH01000004">
    <property type="protein sequence ID" value="GGL10964.1"/>
    <property type="molecule type" value="Genomic_DNA"/>
</dbReference>
<reference evidence="2" key="2">
    <citation type="submission" date="2020-09" db="EMBL/GenBank/DDBJ databases">
        <authorList>
            <person name="Sun Q."/>
            <person name="Zhou Y."/>
        </authorList>
    </citation>
    <scope>NUCLEOTIDE SEQUENCE</scope>
    <source>
        <strain evidence="2">CGMCC 4.3508</strain>
    </source>
</reference>
<protein>
    <submittedName>
        <fullName evidence="2">Uncharacterized protein</fullName>
    </submittedName>
</protein>
<evidence type="ECO:0000313" key="3">
    <source>
        <dbReference type="Proteomes" id="UP000638263"/>
    </source>
</evidence>
<feature type="compositionally biased region" description="Polar residues" evidence="1">
    <location>
        <begin position="75"/>
        <end position="91"/>
    </location>
</feature>
<evidence type="ECO:0000256" key="1">
    <source>
        <dbReference type="SAM" id="MobiDB-lite"/>
    </source>
</evidence>
<comment type="caution">
    <text evidence="2">The sequence shown here is derived from an EMBL/GenBank/DDBJ whole genome shotgun (WGS) entry which is preliminary data.</text>
</comment>
<gene>
    <name evidence="2" type="ORF">GCM10011588_26850</name>
</gene>
<dbReference type="Proteomes" id="UP000638263">
    <property type="component" value="Unassembled WGS sequence"/>
</dbReference>